<dbReference type="InterPro" id="IPR013766">
    <property type="entry name" value="Thioredoxin_domain"/>
</dbReference>
<keyword evidence="1" id="KW-0472">Membrane</keyword>
<dbReference type="PANTHER" id="PTHR42852">
    <property type="entry name" value="THIOL:DISULFIDE INTERCHANGE PROTEIN DSBE"/>
    <property type="match status" value="1"/>
</dbReference>
<gene>
    <name evidence="3" type="ORF">EV201_2930</name>
</gene>
<keyword evidence="1" id="KW-0812">Transmembrane</keyword>
<dbReference type="CDD" id="cd02966">
    <property type="entry name" value="TlpA_like_family"/>
    <property type="match status" value="1"/>
</dbReference>
<organism evidence="3 4">
    <name type="scientific">Ancylomarina subtilis</name>
    <dbReference type="NCBI Taxonomy" id="1639035"/>
    <lineage>
        <taxon>Bacteria</taxon>
        <taxon>Pseudomonadati</taxon>
        <taxon>Bacteroidota</taxon>
        <taxon>Bacteroidia</taxon>
        <taxon>Marinilabiliales</taxon>
        <taxon>Marinifilaceae</taxon>
        <taxon>Ancylomarina</taxon>
    </lineage>
</organism>
<dbReference type="Pfam" id="PF00578">
    <property type="entry name" value="AhpC-TSA"/>
    <property type="match status" value="1"/>
</dbReference>
<dbReference type="InterPro" id="IPR036249">
    <property type="entry name" value="Thioredoxin-like_sf"/>
</dbReference>
<dbReference type="GO" id="GO:0016491">
    <property type="term" value="F:oxidoreductase activity"/>
    <property type="evidence" value="ECO:0007669"/>
    <property type="project" value="InterPro"/>
</dbReference>
<dbReference type="Gene3D" id="3.40.30.10">
    <property type="entry name" value="Glutaredoxin"/>
    <property type="match status" value="1"/>
</dbReference>
<protein>
    <submittedName>
        <fullName evidence="3">AhpC/TSA family protein</fullName>
    </submittedName>
</protein>
<evidence type="ECO:0000313" key="4">
    <source>
        <dbReference type="Proteomes" id="UP000293562"/>
    </source>
</evidence>
<sequence>MNRKIAILSIAVILVILIGILIKTQQINKENELAEETKVELTEMPEFCFQDTLGKVFTKANLQIGKPTLVIHFGNFCPYCHKEAKIIAHYFEEYKDFELVFVTTDKTPNINTFMEKNKLTEKSNIRVLRYENNEFEEAFGSKSLPCLFIFDKQFNLVQHFEGAVTARTLIKYTRVAKMR</sequence>
<dbReference type="OrthoDB" id="662072at2"/>
<dbReference type="GO" id="GO:0016209">
    <property type="term" value="F:antioxidant activity"/>
    <property type="evidence" value="ECO:0007669"/>
    <property type="project" value="InterPro"/>
</dbReference>
<dbReference type="PANTHER" id="PTHR42852:SF17">
    <property type="entry name" value="THIOREDOXIN-LIKE PROTEIN HI_1115"/>
    <property type="match status" value="1"/>
</dbReference>
<dbReference type="PROSITE" id="PS51352">
    <property type="entry name" value="THIOREDOXIN_2"/>
    <property type="match status" value="1"/>
</dbReference>
<dbReference type="RefSeq" id="WP_130308298.1">
    <property type="nucleotide sequence ID" value="NZ_SHKN01000003.1"/>
</dbReference>
<evidence type="ECO:0000313" key="3">
    <source>
        <dbReference type="EMBL" id="RZT92454.1"/>
    </source>
</evidence>
<name>A0A4Q7V9B0_9BACT</name>
<reference evidence="3 4" key="1">
    <citation type="submission" date="2019-02" db="EMBL/GenBank/DDBJ databases">
        <title>Genomic Encyclopedia of Type Strains, Phase IV (KMG-IV): sequencing the most valuable type-strain genomes for metagenomic binning, comparative biology and taxonomic classification.</title>
        <authorList>
            <person name="Goeker M."/>
        </authorList>
    </citation>
    <scope>NUCLEOTIDE SEQUENCE [LARGE SCALE GENOMIC DNA]</scope>
    <source>
        <strain evidence="3 4">DSM 28825</strain>
    </source>
</reference>
<feature type="transmembrane region" description="Helical" evidence="1">
    <location>
        <begin position="5"/>
        <end position="22"/>
    </location>
</feature>
<dbReference type="InterPro" id="IPR000866">
    <property type="entry name" value="AhpC/TSA"/>
</dbReference>
<comment type="caution">
    <text evidence="3">The sequence shown here is derived from an EMBL/GenBank/DDBJ whole genome shotgun (WGS) entry which is preliminary data.</text>
</comment>
<dbReference type="EMBL" id="SHKN01000003">
    <property type="protein sequence ID" value="RZT92454.1"/>
    <property type="molecule type" value="Genomic_DNA"/>
</dbReference>
<proteinExistence type="predicted"/>
<evidence type="ECO:0000259" key="2">
    <source>
        <dbReference type="PROSITE" id="PS51352"/>
    </source>
</evidence>
<accession>A0A4Q7V9B0</accession>
<keyword evidence="4" id="KW-1185">Reference proteome</keyword>
<evidence type="ECO:0000256" key="1">
    <source>
        <dbReference type="SAM" id="Phobius"/>
    </source>
</evidence>
<dbReference type="Proteomes" id="UP000293562">
    <property type="component" value="Unassembled WGS sequence"/>
</dbReference>
<keyword evidence="1" id="KW-1133">Transmembrane helix</keyword>
<dbReference type="SUPFAM" id="SSF52833">
    <property type="entry name" value="Thioredoxin-like"/>
    <property type="match status" value="1"/>
</dbReference>
<dbReference type="AlphaFoldDB" id="A0A4Q7V9B0"/>
<dbReference type="InterPro" id="IPR050553">
    <property type="entry name" value="Thioredoxin_ResA/DsbE_sf"/>
</dbReference>
<feature type="domain" description="Thioredoxin" evidence="2">
    <location>
        <begin position="38"/>
        <end position="179"/>
    </location>
</feature>